<organism evidence="4">
    <name type="scientific">mine drainage metagenome</name>
    <dbReference type="NCBI Taxonomy" id="410659"/>
    <lineage>
        <taxon>unclassified sequences</taxon>
        <taxon>metagenomes</taxon>
        <taxon>ecological metagenomes</taxon>
    </lineage>
</organism>
<dbReference type="EMBL" id="AUZZ01004207">
    <property type="protein sequence ID" value="EQD54462.1"/>
    <property type="molecule type" value="Genomic_DNA"/>
</dbReference>
<dbReference type="PROSITE" id="PS51898">
    <property type="entry name" value="TYR_RECOMBINASE"/>
    <property type="match status" value="1"/>
</dbReference>
<reference evidence="4" key="2">
    <citation type="journal article" date="2014" name="ISME J.">
        <title>Microbial stratification in low pH oxic and suboxic macroscopic growths along an acid mine drainage.</title>
        <authorList>
            <person name="Mendez-Garcia C."/>
            <person name="Mesa V."/>
            <person name="Sprenger R.R."/>
            <person name="Richter M."/>
            <person name="Diez M.S."/>
            <person name="Solano J."/>
            <person name="Bargiela R."/>
            <person name="Golyshina O.V."/>
            <person name="Manteca A."/>
            <person name="Ramos J.L."/>
            <person name="Gallego J.R."/>
            <person name="Llorente I."/>
            <person name="Martins Dos Santos V.A."/>
            <person name="Jensen O.N."/>
            <person name="Pelaez A.I."/>
            <person name="Sanchez J."/>
            <person name="Ferrer M."/>
        </authorList>
    </citation>
    <scope>NUCLEOTIDE SEQUENCE</scope>
</reference>
<evidence type="ECO:0000259" key="3">
    <source>
        <dbReference type="PROSITE" id="PS51898"/>
    </source>
</evidence>
<dbReference type="GO" id="GO:0003677">
    <property type="term" value="F:DNA binding"/>
    <property type="evidence" value="ECO:0007669"/>
    <property type="project" value="UniProtKB-KW"/>
</dbReference>
<dbReference type="PANTHER" id="PTHR30349">
    <property type="entry name" value="PHAGE INTEGRASE-RELATED"/>
    <property type="match status" value="1"/>
</dbReference>
<dbReference type="AlphaFoldDB" id="T1ABP3"/>
<accession>T1ABP3</accession>
<protein>
    <submittedName>
        <fullName evidence="4">Phage integrase family protein</fullName>
    </submittedName>
</protein>
<dbReference type="SUPFAM" id="SSF56349">
    <property type="entry name" value="DNA breaking-rejoining enzymes"/>
    <property type="match status" value="1"/>
</dbReference>
<dbReference type="InterPro" id="IPR011010">
    <property type="entry name" value="DNA_brk_join_enz"/>
</dbReference>
<evidence type="ECO:0000256" key="2">
    <source>
        <dbReference type="ARBA" id="ARBA00023172"/>
    </source>
</evidence>
<dbReference type="InterPro" id="IPR050090">
    <property type="entry name" value="Tyrosine_recombinase_XerCD"/>
</dbReference>
<dbReference type="InterPro" id="IPR010998">
    <property type="entry name" value="Integrase_recombinase_N"/>
</dbReference>
<dbReference type="Gene3D" id="1.10.443.10">
    <property type="entry name" value="Intergrase catalytic core"/>
    <property type="match status" value="1"/>
</dbReference>
<comment type="caution">
    <text evidence="4">The sequence shown here is derived from an EMBL/GenBank/DDBJ whole genome shotgun (WGS) entry which is preliminary data.</text>
</comment>
<evidence type="ECO:0000256" key="1">
    <source>
        <dbReference type="ARBA" id="ARBA00023125"/>
    </source>
</evidence>
<dbReference type="PANTHER" id="PTHR30349:SF94">
    <property type="entry name" value="INTEGRASE_RECOMBINASE HI_1414-RELATED"/>
    <property type="match status" value="1"/>
</dbReference>
<evidence type="ECO:0000313" key="4">
    <source>
        <dbReference type="EMBL" id="EQD54462.1"/>
    </source>
</evidence>
<keyword evidence="1" id="KW-0238">DNA-binding</keyword>
<name>T1ABP3_9ZZZZ</name>
<dbReference type="InterPro" id="IPR013762">
    <property type="entry name" value="Integrase-like_cat_sf"/>
</dbReference>
<dbReference type="Gene3D" id="1.10.150.130">
    <property type="match status" value="1"/>
</dbReference>
<dbReference type="GO" id="GO:0015074">
    <property type="term" value="P:DNA integration"/>
    <property type="evidence" value="ECO:0007669"/>
    <property type="project" value="InterPro"/>
</dbReference>
<dbReference type="Pfam" id="PF00589">
    <property type="entry name" value="Phage_integrase"/>
    <property type="match status" value="1"/>
</dbReference>
<keyword evidence="2" id="KW-0233">DNA recombination</keyword>
<dbReference type="InterPro" id="IPR002104">
    <property type="entry name" value="Integrase_catalytic"/>
</dbReference>
<sequence length="248" mass="28667">MAERWAKTVEAEMIEGKHFKNLEARRRTLAEAIDRYTEEELPKKRADTMHRYCLPWWRARLGHLKMADITPAAIVDARSQLAREPYIRARTNAKRTLLKPGEKPAEYKRSNSTVNRYLEVLSHVFTIARREWHWISSNPMEGVGKLNEGPGRVRYLSDDERKRLFAETSRDPQLHTLVLLALSTASRAGELLNLQWRDVDLEEGRMLLGRKPGQQSRHATKNGTARVAWASGEALRLLQERAKTPHQD</sequence>
<reference evidence="4" key="1">
    <citation type="submission" date="2013-08" db="EMBL/GenBank/DDBJ databases">
        <authorList>
            <person name="Mendez C."/>
            <person name="Richter M."/>
            <person name="Ferrer M."/>
            <person name="Sanchez J."/>
        </authorList>
    </citation>
    <scope>NUCLEOTIDE SEQUENCE</scope>
</reference>
<feature type="domain" description="Tyr recombinase" evidence="3">
    <location>
        <begin position="151"/>
        <end position="248"/>
    </location>
</feature>
<dbReference type="GO" id="GO:0006310">
    <property type="term" value="P:DNA recombination"/>
    <property type="evidence" value="ECO:0007669"/>
    <property type="project" value="UniProtKB-KW"/>
</dbReference>
<proteinExistence type="predicted"/>
<feature type="non-terminal residue" evidence="4">
    <location>
        <position position="248"/>
    </location>
</feature>
<gene>
    <name evidence="4" type="ORF">B2A_06005</name>
</gene>